<dbReference type="Pfam" id="PF02020">
    <property type="entry name" value="W2"/>
    <property type="match status" value="1"/>
</dbReference>
<dbReference type="Gene3D" id="3.30.30.170">
    <property type="match status" value="1"/>
</dbReference>
<comment type="similarity">
    <text evidence="1">Belongs to the eIF-2-beta/eIF-5 family.</text>
</comment>
<evidence type="ECO:0000256" key="2">
    <source>
        <dbReference type="ARBA" id="ARBA00018059"/>
    </source>
</evidence>
<dbReference type="GO" id="GO:0005829">
    <property type="term" value="C:cytosol"/>
    <property type="evidence" value="ECO:0007669"/>
    <property type="project" value="TreeGrafter"/>
</dbReference>
<keyword evidence="3 9" id="KW-0396">Initiation factor</keyword>
<dbReference type="SMART" id="SM00653">
    <property type="entry name" value="eIF2B_5"/>
    <property type="match status" value="1"/>
</dbReference>
<feature type="compositionally biased region" description="Basic and acidic residues" evidence="7">
    <location>
        <begin position="164"/>
        <end position="173"/>
    </location>
</feature>
<dbReference type="InterPro" id="IPR045196">
    <property type="entry name" value="IF2/IF5"/>
</dbReference>
<dbReference type="PROSITE" id="PS51363">
    <property type="entry name" value="W2"/>
    <property type="match status" value="1"/>
</dbReference>
<dbReference type="FunFam" id="3.30.30.170:FF:000002">
    <property type="entry name" value="Eukaryotic translation initiation factor 5"/>
    <property type="match status" value="1"/>
</dbReference>
<comment type="caution">
    <text evidence="9">The sequence shown here is derived from an EMBL/GenBank/DDBJ whole genome shotgun (WGS) entry which is preliminary data.</text>
</comment>
<dbReference type="PANTHER" id="PTHR23001:SF7">
    <property type="entry name" value="EUKARYOTIC TRANSLATION INITIATION FACTOR 5"/>
    <property type="match status" value="1"/>
</dbReference>
<evidence type="ECO:0000256" key="5">
    <source>
        <dbReference type="ARBA" id="ARBA00022917"/>
    </source>
</evidence>
<dbReference type="SUPFAM" id="SSF48371">
    <property type="entry name" value="ARM repeat"/>
    <property type="match status" value="1"/>
</dbReference>
<dbReference type="GO" id="GO:0071074">
    <property type="term" value="F:eukaryotic initiation factor eIF2 binding"/>
    <property type="evidence" value="ECO:0007669"/>
    <property type="project" value="TreeGrafter"/>
</dbReference>
<feature type="region of interest" description="Disordered" evidence="7">
    <location>
        <begin position="383"/>
        <end position="444"/>
    </location>
</feature>
<feature type="compositionally biased region" description="Basic and acidic residues" evidence="7">
    <location>
        <begin position="186"/>
        <end position="199"/>
    </location>
</feature>
<dbReference type="Gene3D" id="1.25.40.180">
    <property type="match status" value="1"/>
</dbReference>
<reference evidence="9 10" key="1">
    <citation type="journal article" date="2018" name="Sci. Rep.">
        <title>Genomic signatures of local adaptation to the degree of environmental predictability in rotifers.</title>
        <authorList>
            <person name="Franch-Gras L."/>
            <person name="Hahn C."/>
            <person name="Garcia-Roger E.M."/>
            <person name="Carmona M.J."/>
            <person name="Serra M."/>
            <person name="Gomez A."/>
        </authorList>
    </citation>
    <scope>NUCLEOTIDE SEQUENCE [LARGE SCALE GENOMIC DNA]</scope>
    <source>
        <strain evidence="9">HYR1</strain>
    </source>
</reference>
<dbReference type="InterPro" id="IPR016189">
    <property type="entry name" value="Transl_init_fac_IF2/IF5_N"/>
</dbReference>
<accession>A0A3M7S0M3</accession>
<evidence type="ECO:0000256" key="4">
    <source>
        <dbReference type="ARBA" id="ARBA00022741"/>
    </source>
</evidence>
<name>A0A3M7S0M3_BRAPC</name>
<keyword evidence="10" id="KW-1185">Reference proteome</keyword>
<evidence type="ECO:0000256" key="6">
    <source>
        <dbReference type="ARBA" id="ARBA00023134"/>
    </source>
</evidence>
<gene>
    <name evidence="9" type="ORF">BpHYR1_044929</name>
</gene>
<keyword evidence="4" id="KW-0547">Nucleotide-binding</keyword>
<feature type="region of interest" description="Disordered" evidence="7">
    <location>
        <begin position="148"/>
        <end position="206"/>
    </location>
</feature>
<dbReference type="SUPFAM" id="SSF100966">
    <property type="entry name" value="Translation initiation factor 2 beta, aIF2beta, N-terminal domain"/>
    <property type="match status" value="1"/>
</dbReference>
<dbReference type="Proteomes" id="UP000276133">
    <property type="component" value="Unassembled WGS sequence"/>
</dbReference>
<dbReference type="InterPro" id="IPR016190">
    <property type="entry name" value="Transl_init_fac_IF2/IF5_Zn-bd"/>
</dbReference>
<dbReference type="OrthoDB" id="10250831at2759"/>
<evidence type="ECO:0000313" key="9">
    <source>
        <dbReference type="EMBL" id="RNA29200.1"/>
    </source>
</evidence>
<dbReference type="Pfam" id="PF01873">
    <property type="entry name" value="eIF-5_eIF-2B"/>
    <property type="match status" value="1"/>
</dbReference>
<dbReference type="InterPro" id="IPR002735">
    <property type="entry name" value="Transl_init_fac_IF2/IF5_dom"/>
</dbReference>
<proteinExistence type="inferred from homology"/>
<dbReference type="EMBL" id="REGN01002264">
    <property type="protein sequence ID" value="RNA29200.1"/>
    <property type="molecule type" value="Genomic_DNA"/>
</dbReference>
<feature type="compositionally biased region" description="Polar residues" evidence="7">
    <location>
        <begin position="148"/>
        <end position="157"/>
    </location>
</feature>
<dbReference type="SUPFAM" id="SSF75689">
    <property type="entry name" value="Zinc-binding domain of translation initiation factor 2 beta"/>
    <property type="match status" value="1"/>
</dbReference>
<dbReference type="STRING" id="10195.A0A3M7S0M3"/>
<dbReference type="GO" id="GO:0001732">
    <property type="term" value="P:formation of cytoplasmic translation initiation complex"/>
    <property type="evidence" value="ECO:0007669"/>
    <property type="project" value="TreeGrafter"/>
</dbReference>
<dbReference type="GO" id="GO:0003743">
    <property type="term" value="F:translation initiation factor activity"/>
    <property type="evidence" value="ECO:0007669"/>
    <property type="project" value="UniProtKB-KW"/>
</dbReference>
<dbReference type="CDD" id="cd11561">
    <property type="entry name" value="W2_eIF5"/>
    <property type="match status" value="1"/>
</dbReference>
<evidence type="ECO:0000256" key="1">
    <source>
        <dbReference type="ARBA" id="ARBA00010397"/>
    </source>
</evidence>
<dbReference type="Gene3D" id="2.20.25.350">
    <property type="match status" value="1"/>
</dbReference>
<sequence>MAEAMIPVLKDTKDPHYRYKMPKLTAKIEGSGNGIKTVLTNINAVAKSLYRPASYPTKYFGCELGAQVKMTNDIFVVNGSHDPDKLLSLLYDFIKKFVLCAKCKNPETSLTIVKGAINQKCIACGHAALIPKTLHKLTTYILSHPPNETTLSVSNSQAKKSKSEKKAKSKSESPKSGSKSPSADATEAKAEQADEHEFSDFEEDELSPEAVAQRLREGLENGLVIDAKASANLFYEIVKEKREKNALLDVAVQKELLNEAKKLDIKDKAVLVLSELLFSQDMFNEIEKYRLLFLRFCADNVKAQKYLLGGFEILIGDVYKEELFASAMKILKQFYDQDVIGEEAILEWAAKDSKKYVCKEMNRKIREKVARFVEWLKEADEEEDTDDERKSDAKTDQEEEDDLLEFSHRVSGIQIEEVKPVSQTNGNSVHKDESEGEDIDIDDI</sequence>
<evidence type="ECO:0000259" key="8">
    <source>
        <dbReference type="PROSITE" id="PS51363"/>
    </source>
</evidence>
<evidence type="ECO:0000256" key="7">
    <source>
        <dbReference type="SAM" id="MobiDB-lite"/>
    </source>
</evidence>
<feature type="domain" description="W2" evidence="8">
    <location>
        <begin position="224"/>
        <end position="386"/>
    </location>
</feature>
<protein>
    <recommendedName>
        <fullName evidence="2">Eukaryotic translation initiation factor 5</fullName>
    </recommendedName>
</protein>
<evidence type="ECO:0000313" key="10">
    <source>
        <dbReference type="Proteomes" id="UP000276133"/>
    </source>
</evidence>
<feature type="compositionally biased region" description="Basic and acidic residues" evidence="7">
    <location>
        <begin position="387"/>
        <end position="396"/>
    </location>
</feature>
<dbReference type="SMART" id="SM00515">
    <property type="entry name" value="eIF5C"/>
    <property type="match status" value="1"/>
</dbReference>
<dbReference type="AlphaFoldDB" id="A0A3M7S0M3"/>
<evidence type="ECO:0000256" key="3">
    <source>
        <dbReference type="ARBA" id="ARBA00022540"/>
    </source>
</evidence>
<keyword evidence="6" id="KW-0342">GTP-binding</keyword>
<dbReference type="GO" id="GO:0005525">
    <property type="term" value="F:GTP binding"/>
    <property type="evidence" value="ECO:0007669"/>
    <property type="project" value="UniProtKB-KW"/>
</dbReference>
<dbReference type="InterPro" id="IPR003307">
    <property type="entry name" value="W2_domain"/>
</dbReference>
<feature type="compositionally biased region" description="Acidic residues" evidence="7">
    <location>
        <begin position="434"/>
        <end position="444"/>
    </location>
</feature>
<dbReference type="PANTHER" id="PTHR23001">
    <property type="entry name" value="EUKARYOTIC TRANSLATION INITIATION FACTOR"/>
    <property type="match status" value="1"/>
</dbReference>
<organism evidence="9 10">
    <name type="scientific">Brachionus plicatilis</name>
    <name type="common">Marine rotifer</name>
    <name type="synonym">Brachionus muelleri</name>
    <dbReference type="NCBI Taxonomy" id="10195"/>
    <lineage>
        <taxon>Eukaryota</taxon>
        <taxon>Metazoa</taxon>
        <taxon>Spiralia</taxon>
        <taxon>Gnathifera</taxon>
        <taxon>Rotifera</taxon>
        <taxon>Eurotatoria</taxon>
        <taxon>Monogononta</taxon>
        <taxon>Pseudotrocha</taxon>
        <taxon>Ploima</taxon>
        <taxon>Brachionidae</taxon>
        <taxon>Brachionus</taxon>
    </lineage>
</organism>
<keyword evidence="5" id="KW-0648">Protein biosynthesis</keyword>
<dbReference type="GO" id="GO:0005092">
    <property type="term" value="F:GDP-dissociation inhibitor activity"/>
    <property type="evidence" value="ECO:0007669"/>
    <property type="project" value="TreeGrafter"/>
</dbReference>
<dbReference type="InterPro" id="IPR016024">
    <property type="entry name" value="ARM-type_fold"/>
</dbReference>